<accession>A0A7T5R0U1</accession>
<keyword evidence="3" id="KW-0255">Endonuclease</keyword>
<keyword evidence="3" id="KW-0378">Hydrolase</keyword>
<dbReference type="AlphaFoldDB" id="A0A7T5R0U1"/>
<gene>
    <name evidence="3" type="ORF">HYS17_07350</name>
</gene>
<dbReference type="InterPro" id="IPR011335">
    <property type="entry name" value="Restrct_endonuc-II-like"/>
</dbReference>
<dbReference type="GO" id="GO:0003677">
    <property type="term" value="F:DNA binding"/>
    <property type="evidence" value="ECO:0007669"/>
    <property type="project" value="InterPro"/>
</dbReference>
<dbReference type="Proteomes" id="UP000595362">
    <property type="component" value="Chromosome"/>
</dbReference>
<proteinExistence type="predicted"/>
<evidence type="ECO:0000313" key="3">
    <source>
        <dbReference type="EMBL" id="QQG35364.1"/>
    </source>
</evidence>
<dbReference type="InterPro" id="IPR007560">
    <property type="entry name" value="Restrct_endonuc_IV_Mrr"/>
</dbReference>
<reference evidence="3 4" key="1">
    <citation type="submission" date="2020-07" db="EMBL/GenBank/DDBJ databases">
        <title>Huge and variable diversity of episymbiotic CPR bacteria and DPANN archaea in groundwater ecosystems.</title>
        <authorList>
            <person name="He C.Y."/>
            <person name="Keren R."/>
            <person name="Whittaker M."/>
            <person name="Farag I.F."/>
            <person name="Doudna J."/>
            <person name="Cate J.H.D."/>
            <person name="Banfield J.F."/>
        </authorList>
    </citation>
    <scope>NUCLEOTIDE SEQUENCE [LARGE SCALE GENOMIC DNA]</scope>
    <source>
        <strain evidence="3">NC_groundwater_70_Ag_B-0.1um_54_66</strain>
    </source>
</reference>
<dbReference type="Pfam" id="PF14338">
    <property type="entry name" value="Mrr_N"/>
    <property type="match status" value="1"/>
</dbReference>
<evidence type="ECO:0000259" key="1">
    <source>
        <dbReference type="Pfam" id="PF04471"/>
    </source>
</evidence>
<dbReference type="PANTHER" id="PTHR30015">
    <property type="entry name" value="MRR RESTRICTION SYSTEM PROTEIN"/>
    <property type="match status" value="1"/>
</dbReference>
<dbReference type="GO" id="GO:0009307">
    <property type="term" value="P:DNA restriction-modification system"/>
    <property type="evidence" value="ECO:0007669"/>
    <property type="project" value="InterPro"/>
</dbReference>
<dbReference type="PANTHER" id="PTHR30015:SF7">
    <property type="entry name" value="TYPE IV METHYL-DIRECTED RESTRICTION ENZYME ECOKMRR"/>
    <property type="match status" value="1"/>
</dbReference>
<name>A0A7T5R0U1_9BACT</name>
<dbReference type="InterPro" id="IPR025745">
    <property type="entry name" value="Mrr-like_N_dom"/>
</dbReference>
<evidence type="ECO:0000259" key="2">
    <source>
        <dbReference type="Pfam" id="PF14338"/>
    </source>
</evidence>
<sequence length="304" mass="34374">MAVPDYQSLMLPVLRVVAKKEISVPDLVEFISDNLHLSEEDRQQRLPSGQMTTISNRVQWAGTYMVKAGLLERPGRGMLKITSAGVDVLNENPERIDIKYLEKYDSFKDFRVKQKGKDEEVSSVKASNSNIQRTPEDIIGQAYNGFEQSTRDDLLEQILKSSPRFFERLILDVFQAMGYGGRGEIIHFGKSGDGGIDGIINEDPLGLEKIYLQAKRYAHENKINIDQIRSFAGSLDEQGARKGIFVTTSSFVASAYEYAKRSPKSLILIDGEELSKLMYEYDVGVRVVQTIKLKKPDIDYFEEL</sequence>
<protein>
    <submittedName>
        <fullName evidence="3">Restriction endonuclease</fullName>
    </submittedName>
</protein>
<dbReference type="Pfam" id="PF04471">
    <property type="entry name" value="Mrr_cat"/>
    <property type="match status" value="1"/>
</dbReference>
<feature type="domain" description="Restriction system protein Mrr-like N-terminal" evidence="2">
    <location>
        <begin position="6"/>
        <end position="90"/>
    </location>
</feature>
<evidence type="ECO:0000313" key="4">
    <source>
        <dbReference type="Proteomes" id="UP000595362"/>
    </source>
</evidence>
<dbReference type="EMBL" id="CP066681">
    <property type="protein sequence ID" value="QQG35364.1"/>
    <property type="molecule type" value="Genomic_DNA"/>
</dbReference>
<dbReference type="InterPro" id="IPR052906">
    <property type="entry name" value="Type_IV_Methyl-Rstrct_Enzyme"/>
</dbReference>
<dbReference type="Gene3D" id="3.40.1350.10">
    <property type="match status" value="1"/>
</dbReference>
<organism evidence="3 4">
    <name type="scientific">Micavibrio aeruginosavorus</name>
    <dbReference type="NCBI Taxonomy" id="349221"/>
    <lineage>
        <taxon>Bacteria</taxon>
        <taxon>Pseudomonadati</taxon>
        <taxon>Bdellovibrionota</taxon>
        <taxon>Bdellovibrionia</taxon>
        <taxon>Bdellovibrionales</taxon>
        <taxon>Pseudobdellovibrionaceae</taxon>
        <taxon>Micavibrio</taxon>
    </lineage>
</organism>
<dbReference type="InterPro" id="IPR011856">
    <property type="entry name" value="tRNA_endonuc-like_dom_sf"/>
</dbReference>
<feature type="domain" description="Restriction endonuclease type IV Mrr" evidence="1">
    <location>
        <begin position="159"/>
        <end position="278"/>
    </location>
</feature>
<dbReference type="GO" id="GO:0015666">
    <property type="term" value="F:restriction endodeoxyribonuclease activity"/>
    <property type="evidence" value="ECO:0007669"/>
    <property type="project" value="TreeGrafter"/>
</dbReference>
<dbReference type="SUPFAM" id="SSF52980">
    <property type="entry name" value="Restriction endonuclease-like"/>
    <property type="match status" value="1"/>
</dbReference>
<keyword evidence="3" id="KW-0540">Nuclease</keyword>